<evidence type="ECO:0000313" key="2">
    <source>
        <dbReference type="EMBL" id="KAF7720413.1"/>
    </source>
</evidence>
<reference evidence="2" key="1">
    <citation type="submission" date="2020-01" db="EMBL/GenBank/DDBJ databases">
        <title>Genome Sequencing of Three Apophysomyces-Like Fungal Strains Confirms a Novel Fungal Genus in the Mucoromycota with divergent Burkholderia-like Endosymbiotic Bacteria.</title>
        <authorList>
            <person name="Stajich J.E."/>
            <person name="Macias A.M."/>
            <person name="Carter-House D."/>
            <person name="Lovett B."/>
            <person name="Kasson L.R."/>
            <person name="Berry K."/>
            <person name="Grigoriev I."/>
            <person name="Chang Y."/>
            <person name="Spatafora J."/>
            <person name="Kasson M.T."/>
        </authorList>
    </citation>
    <scope>NUCLEOTIDE SEQUENCE</scope>
    <source>
        <strain evidence="2">NRRL A-21654</strain>
    </source>
</reference>
<sequence>GNLSQTKESSELAEITDEANILEEEDLLEEEEVLEKEEIVEKEKMSEEENKDRDENMEDAESSCKKEATNFEYKSYKSNTHVKVPTKKGRTVLQSAERQVLPQQKKLMLRKKQDTSNVTRKTAVALNNINMSAPSNAILSGQKAYE</sequence>
<evidence type="ECO:0000256" key="1">
    <source>
        <dbReference type="SAM" id="MobiDB-lite"/>
    </source>
</evidence>
<dbReference type="AlphaFoldDB" id="A0A8H7EJJ7"/>
<protein>
    <submittedName>
        <fullName evidence="2">Uncharacterized protein</fullName>
    </submittedName>
</protein>
<dbReference type="EMBL" id="JABAYA010000872">
    <property type="protein sequence ID" value="KAF7720413.1"/>
    <property type="molecule type" value="Genomic_DNA"/>
</dbReference>
<feature type="compositionally biased region" description="Acidic residues" evidence="1">
    <location>
        <begin position="14"/>
        <end position="35"/>
    </location>
</feature>
<dbReference type="Proteomes" id="UP000605846">
    <property type="component" value="Unassembled WGS sequence"/>
</dbReference>
<accession>A0A8H7EJJ7</accession>
<keyword evidence="3" id="KW-1185">Reference proteome</keyword>
<evidence type="ECO:0000313" key="3">
    <source>
        <dbReference type="Proteomes" id="UP000605846"/>
    </source>
</evidence>
<name>A0A8H7EJJ7_9FUNG</name>
<comment type="caution">
    <text evidence="2">The sequence shown here is derived from an EMBL/GenBank/DDBJ whole genome shotgun (WGS) entry which is preliminary data.</text>
</comment>
<feature type="compositionally biased region" description="Basic and acidic residues" evidence="1">
    <location>
        <begin position="36"/>
        <end position="54"/>
    </location>
</feature>
<feature type="region of interest" description="Disordered" evidence="1">
    <location>
        <begin position="1"/>
        <end position="67"/>
    </location>
</feature>
<proteinExistence type="predicted"/>
<feature type="non-terminal residue" evidence="2">
    <location>
        <position position="1"/>
    </location>
</feature>
<gene>
    <name evidence="2" type="ORF">EC973_009190</name>
</gene>
<organism evidence="2 3">
    <name type="scientific">Apophysomyces ossiformis</name>
    <dbReference type="NCBI Taxonomy" id="679940"/>
    <lineage>
        <taxon>Eukaryota</taxon>
        <taxon>Fungi</taxon>
        <taxon>Fungi incertae sedis</taxon>
        <taxon>Mucoromycota</taxon>
        <taxon>Mucoromycotina</taxon>
        <taxon>Mucoromycetes</taxon>
        <taxon>Mucorales</taxon>
        <taxon>Mucorineae</taxon>
        <taxon>Mucoraceae</taxon>
        <taxon>Apophysomyces</taxon>
    </lineage>
</organism>